<evidence type="ECO:0000313" key="2">
    <source>
        <dbReference type="Proteomes" id="UP000544222"/>
    </source>
</evidence>
<dbReference type="EMBL" id="JACHYB010000002">
    <property type="protein sequence ID" value="MBB3188733.1"/>
    <property type="molecule type" value="Genomic_DNA"/>
</dbReference>
<comment type="caution">
    <text evidence="1">The sequence shown here is derived from an EMBL/GenBank/DDBJ whole genome shotgun (WGS) entry which is preliminary data.</text>
</comment>
<keyword evidence="2" id="KW-1185">Reference proteome</keyword>
<sequence length="49" mass="5535">MLLINNNLFVIDVVLNKLFSIETADVILMSVSTASHTFPPFIKQIKDQD</sequence>
<name>A0A7W5H2I7_9PORP</name>
<reference evidence="1 2" key="1">
    <citation type="submission" date="2020-08" db="EMBL/GenBank/DDBJ databases">
        <title>Genomic Encyclopedia of Type Strains, Phase IV (KMG-IV): sequencing the most valuable type-strain genomes for metagenomic binning, comparative biology and taxonomic classification.</title>
        <authorList>
            <person name="Goeker M."/>
        </authorList>
    </citation>
    <scope>NUCLEOTIDE SEQUENCE [LARGE SCALE GENOMIC DNA]</scope>
    <source>
        <strain evidence="1 2">DSM 27471</strain>
    </source>
</reference>
<organism evidence="1 2">
    <name type="scientific">Microbacter margulisiae</name>
    <dbReference type="NCBI Taxonomy" id="1350067"/>
    <lineage>
        <taxon>Bacteria</taxon>
        <taxon>Pseudomonadati</taxon>
        <taxon>Bacteroidota</taxon>
        <taxon>Bacteroidia</taxon>
        <taxon>Bacteroidales</taxon>
        <taxon>Porphyromonadaceae</taxon>
        <taxon>Microbacter</taxon>
    </lineage>
</organism>
<gene>
    <name evidence="1" type="ORF">FHX64_002931</name>
</gene>
<accession>A0A7W5H2I7</accession>
<proteinExistence type="predicted"/>
<protein>
    <submittedName>
        <fullName evidence="1">Uncharacterized protein</fullName>
    </submittedName>
</protein>
<dbReference type="Proteomes" id="UP000544222">
    <property type="component" value="Unassembled WGS sequence"/>
</dbReference>
<dbReference type="AlphaFoldDB" id="A0A7W5H2I7"/>
<evidence type="ECO:0000313" key="1">
    <source>
        <dbReference type="EMBL" id="MBB3188733.1"/>
    </source>
</evidence>